<dbReference type="EMBL" id="JAGFBR010000004">
    <property type="protein sequence ID" value="KAH0467658.1"/>
    <property type="molecule type" value="Genomic_DNA"/>
</dbReference>
<proteinExistence type="inferred from homology"/>
<dbReference type="AlphaFoldDB" id="A0AAV7HJQ0"/>
<evidence type="ECO:0000313" key="6">
    <source>
        <dbReference type="EMBL" id="KAH0467658.1"/>
    </source>
</evidence>
<dbReference type="Gene3D" id="3.40.395.10">
    <property type="entry name" value="Adenoviral Proteinase, Chain A"/>
    <property type="match status" value="1"/>
</dbReference>
<dbReference type="PROSITE" id="PS50600">
    <property type="entry name" value="ULP_PROTEASE"/>
    <property type="match status" value="1"/>
</dbReference>
<protein>
    <recommendedName>
        <fullName evidence="5">Ubiquitin-like protease family profile domain-containing protein</fullName>
    </recommendedName>
</protein>
<keyword evidence="2" id="KW-0645">Protease</keyword>
<feature type="region of interest" description="Disordered" evidence="4">
    <location>
        <begin position="1"/>
        <end position="24"/>
    </location>
</feature>
<dbReference type="SUPFAM" id="SSF54001">
    <property type="entry name" value="Cysteine proteinases"/>
    <property type="match status" value="1"/>
</dbReference>
<sequence length="335" mass="38996">MALTRRSKEFQEDEEVKNEKNPKSQSHLSLRNRIQIVVSEYLDGFGLFLIMICQTSLVDSIDLFDTDVALRQDSNEFVTHQLNSPIDQAEPNNLNNFSKLRICTRSKDSVPDYFSFARSCLFVNILYSLASSAFQIDHSLFNHIQALMDSPSKKIGFLEHFPLHASRYPDLTPYFLRWDDINFFYYVDKASNIFNTISYVLQDETYEDVENLLVAKPATALLDYEDKNMLDKGYRQYNKNSYLYVQHINEVSVKSSSLILQPVIHEQHWTLLVGRLNEKIWEFYDFLPNPKHKQILPKIINTKGTFYSDIRCCLVHIVRGLPTQSNSYDCGIVDL</sequence>
<dbReference type="Proteomes" id="UP000775213">
    <property type="component" value="Unassembled WGS sequence"/>
</dbReference>
<comment type="caution">
    <text evidence="6">The sequence shown here is derived from an EMBL/GenBank/DDBJ whole genome shotgun (WGS) entry which is preliminary data.</text>
</comment>
<dbReference type="GO" id="GO:0008234">
    <property type="term" value="F:cysteine-type peptidase activity"/>
    <property type="evidence" value="ECO:0007669"/>
    <property type="project" value="InterPro"/>
</dbReference>
<evidence type="ECO:0000259" key="5">
    <source>
        <dbReference type="PROSITE" id="PS50600"/>
    </source>
</evidence>
<dbReference type="InterPro" id="IPR003653">
    <property type="entry name" value="Peptidase_C48_C"/>
</dbReference>
<feature type="compositionally biased region" description="Basic and acidic residues" evidence="4">
    <location>
        <begin position="1"/>
        <end position="10"/>
    </location>
</feature>
<evidence type="ECO:0000256" key="1">
    <source>
        <dbReference type="ARBA" id="ARBA00005234"/>
    </source>
</evidence>
<comment type="similarity">
    <text evidence="1">Belongs to the peptidase C48 family.</text>
</comment>
<keyword evidence="3" id="KW-0378">Hydrolase</keyword>
<reference evidence="6 7" key="1">
    <citation type="journal article" date="2021" name="Hortic Res">
        <title>Chromosome-scale assembly of the Dendrobium chrysotoxum genome enhances the understanding of orchid evolution.</title>
        <authorList>
            <person name="Zhang Y."/>
            <person name="Zhang G.Q."/>
            <person name="Zhang D."/>
            <person name="Liu X.D."/>
            <person name="Xu X.Y."/>
            <person name="Sun W.H."/>
            <person name="Yu X."/>
            <person name="Zhu X."/>
            <person name="Wang Z.W."/>
            <person name="Zhao X."/>
            <person name="Zhong W.Y."/>
            <person name="Chen H."/>
            <person name="Yin W.L."/>
            <person name="Huang T."/>
            <person name="Niu S.C."/>
            <person name="Liu Z.J."/>
        </authorList>
    </citation>
    <scope>NUCLEOTIDE SEQUENCE [LARGE SCALE GENOMIC DNA]</scope>
    <source>
        <strain evidence="6">Lindl</strain>
    </source>
</reference>
<evidence type="ECO:0000313" key="7">
    <source>
        <dbReference type="Proteomes" id="UP000775213"/>
    </source>
</evidence>
<keyword evidence="7" id="KW-1185">Reference proteome</keyword>
<evidence type="ECO:0000256" key="4">
    <source>
        <dbReference type="SAM" id="MobiDB-lite"/>
    </source>
</evidence>
<dbReference type="InterPro" id="IPR038765">
    <property type="entry name" value="Papain-like_cys_pep_sf"/>
</dbReference>
<dbReference type="GO" id="GO:0006508">
    <property type="term" value="P:proteolysis"/>
    <property type="evidence" value="ECO:0007669"/>
    <property type="project" value="UniProtKB-KW"/>
</dbReference>
<feature type="domain" description="Ubiquitin-like protease family profile" evidence="5">
    <location>
        <begin position="161"/>
        <end position="335"/>
    </location>
</feature>
<evidence type="ECO:0000256" key="2">
    <source>
        <dbReference type="ARBA" id="ARBA00022670"/>
    </source>
</evidence>
<name>A0AAV7HJQ0_DENCH</name>
<gene>
    <name evidence="6" type="ORF">IEQ34_002691</name>
</gene>
<evidence type="ECO:0000256" key="3">
    <source>
        <dbReference type="ARBA" id="ARBA00022801"/>
    </source>
</evidence>
<accession>A0AAV7HJQ0</accession>
<organism evidence="6 7">
    <name type="scientific">Dendrobium chrysotoxum</name>
    <name type="common">Orchid</name>
    <dbReference type="NCBI Taxonomy" id="161865"/>
    <lineage>
        <taxon>Eukaryota</taxon>
        <taxon>Viridiplantae</taxon>
        <taxon>Streptophyta</taxon>
        <taxon>Embryophyta</taxon>
        <taxon>Tracheophyta</taxon>
        <taxon>Spermatophyta</taxon>
        <taxon>Magnoliopsida</taxon>
        <taxon>Liliopsida</taxon>
        <taxon>Asparagales</taxon>
        <taxon>Orchidaceae</taxon>
        <taxon>Epidendroideae</taxon>
        <taxon>Malaxideae</taxon>
        <taxon>Dendrobiinae</taxon>
        <taxon>Dendrobium</taxon>
    </lineage>
</organism>